<gene>
    <name evidence="2" type="ORF">EGH23_15060</name>
</gene>
<proteinExistence type="predicted"/>
<reference evidence="2 3" key="1">
    <citation type="submission" date="2021-06" db="EMBL/GenBank/DDBJ databases">
        <title>Halomicroarcula sp. a new haloarchaeum isolated from saline soil.</title>
        <authorList>
            <person name="Duran-Viseras A."/>
            <person name="Sanchez-Porro C."/>
            <person name="Ventosa A."/>
        </authorList>
    </citation>
    <scope>NUCLEOTIDE SEQUENCE [LARGE SCALE GENOMIC DNA]</scope>
    <source>
        <strain evidence="2 3">F27</strain>
    </source>
</reference>
<dbReference type="EMBL" id="RKLT01000005">
    <property type="protein sequence ID" value="MBX0296196.1"/>
    <property type="molecule type" value="Genomic_DNA"/>
</dbReference>
<evidence type="ECO:0000313" key="3">
    <source>
        <dbReference type="Proteomes" id="UP001430455"/>
    </source>
</evidence>
<dbReference type="AlphaFoldDB" id="A0AAW4PD81"/>
<protein>
    <recommendedName>
        <fullName evidence="4">Type II toxin-antitoxin system HicB family antitoxin</fullName>
    </recommendedName>
</protein>
<comment type="caution">
    <text evidence="2">The sequence shown here is derived from an EMBL/GenBank/DDBJ whole genome shotgun (WGS) entry which is preliminary data.</text>
</comment>
<feature type="compositionally biased region" description="Basic and acidic residues" evidence="1">
    <location>
        <begin position="8"/>
        <end position="17"/>
    </location>
</feature>
<feature type="region of interest" description="Disordered" evidence="1">
    <location>
        <begin position="1"/>
        <end position="43"/>
    </location>
</feature>
<evidence type="ECO:0000256" key="1">
    <source>
        <dbReference type="SAM" id="MobiDB-lite"/>
    </source>
</evidence>
<evidence type="ECO:0000313" key="2">
    <source>
        <dbReference type="EMBL" id="MBX0296196.1"/>
    </source>
</evidence>
<dbReference type="Proteomes" id="UP001430455">
    <property type="component" value="Unassembled WGS sequence"/>
</dbReference>
<name>A0AAW4PD81_9EURY</name>
<dbReference type="RefSeq" id="WP_220580813.1">
    <property type="nucleotide sequence ID" value="NZ_RKLT01000005.1"/>
</dbReference>
<sequence length="104" mass="11844">MDPSAVFERADVTRRPGDLLPGESDEEEKWLATDPETDCRGVGPFEEAARTNLVYAVEAYYEEYETRGETGPFLSAGRDQTFEMRWLDEAETTLADRLQAFLPF</sequence>
<evidence type="ECO:0008006" key="4">
    <source>
        <dbReference type="Google" id="ProtNLM"/>
    </source>
</evidence>
<organism evidence="2 3">
    <name type="scientific">Haloarcula nitratireducens</name>
    <dbReference type="NCBI Taxonomy" id="2487749"/>
    <lineage>
        <taxon>Archaea</taxon>
        <taxon>Methanobacteriati</taxon>
        <taxon>Methanobacteriota</taxon>
        <taxon>Stenosarchaea group</taxon>
        <taxon>Halobacteria</taxon>
        <taxon>Halobacteriales</taxon>
        <taxon>Haloarculaceae</taxon>
        <taxon>Haloarcula</taxon>
    </lineage>
</organism>
<accession>A0AAW4PD81</accession>
<keyword evidence="3" id="KW-1185">Reference proteome</keyword>